<sequence length="258" mass="28174">MLLDNIRTAGIACTLALALGSTAVQAANPTAAAHPAVKRAFELPPSADLHYDLSARQRGLSLKGDATVVWRAGDGKYELQVESRVAILGTLLDNRSQGAIDEFGLAPAEFSEKRMRKDPTSITFDRGEKVMSFSEGEKTYPLKGGEQDRVSITWQLAAVARAAGDKFKPGSEWPFFVAGRSSAEAWTFKVVKREKVKTGLGQVDAVLVSREALPGSRDQSIEVWLAPEHEWYPVKIRFTEGDKETIEQTLKSIGKPSN</sequence>
<comment type="caution">
    <text evidence="2">The sequence shown here is derived from an EMBL/GenBank/DDBJ whole genome shotgun (WGS) entry which is preliminary data.</text>
</comment>
<organism evidence="2 3">
    <name type="scientific">Massilia arenae</name>
    <dbReference type="NCBI Taxonomy" id="2603288"/>
    <lineage>
        <taxon>Bacteria</taxon>
        <taxon>Pseudomonadati</taxon>
        <taxon>Pseudomonadota</taxon>
        <taxon>Betaproteobacteria</taxon>
        <taxon>Burkholderiales</taxon>
        <taxon>Oxalobacteraceae</taxon>
        <taxon>Telluria group</taxon>
        <taxon>Massilia</taxon>
    </lineage>
</organism>
<reference evidence="2 3" key="1">
    <citation type="submission" date="2019-08" db="EMBL/GenBank/DDBJ databases">
        <title>Massilia golmudensis sp. nov., isolated from sand in the Qinghai-Tibetan Plateau.</title>
        <authorList>
            <person name="Zhang B."/>
        </authorList>
    </citation>
    <scope>NUCLEOTIDE SEQUENCE [LARGE SCALE GENOMIC DNA]</scope>
    <source>
        <strain evidence="2 3">GEM5</strain>
    </source>
</reference>
<keyword evidence="3" id="KW-1185">Reference proteome</keyword>
<keyword evidence="1" id="KW-0732">Signal</keyword>
<dbReference type="Proteomes" id="UP000321413">
    <property type="component" value="Unassembled WGS sequence"/>
</dbReference>
<dbReference type="InterPro" id="IPR021457">
    <property type="entry name" value="DUF3108"/>
</dbReference>
<dbReference type="Pfam" id="PF11306">
    <property type="entry name" value="DUF3108"/>
    <property type="match status" value="1"/>
</dbReference>
<dbReference type="AlphaFoldDB" id="A0A5C7FRU6"/>
<feature type="signal peptide" evidence="1">
    <location>
        <begin position="1"/>
        <end position="26"/>
    </location>
</feature>
<name>A0A5C7FRU6_9BURK</name>
<accession>A0A5C7FRU6</accession>
<proteinExistence type="predicted"/>
<dbReference type="RefSeq" id="WP_147936630.1">
    <property type="nucleotide sequence ID" value="NZ_VPFD01000028.1"/>
</dbReference>
<evidence type="ECO:0000313" key="2">
    <source>
        <dbReference type="EMBL" id="TXF97191.1"/>
    </source>
</evidence>
<feature type="chain" id="PRO_5023018967" evidence="1">
    <location>
        <begin position="27"/>
        <end position="258"/>
    </location>
</feature>
<dbReference type="EMBL" id="VPFD01000028">
    <property type="protein sequence ID" value="TXF97191.1"/>
    <property type="molecule type" value="Genomic_DNA"/>
</dbReference>
<protein>
    <submittedName>
        <fullName evidence="2">DUF3108 domain-containing protein</fullName>
    </submittedName>
</protein>
<evidence type="ECO:0000313" key="3">
    <source>
        <dbReference type="Proteomes" id="UP000321413"/>
    </source>
</evidence>
<gene>
    <name evidence="2" type="ORF">FVD38_21270</name>
</gene>
<evidence type="ECO:0000256" key="1">
    <source>
        <dbReference type="SAM" id="SignalP"/>
    </source>
</evidence>